<dbReference type="Gene3D" id="2.30.330.10">
    <property type="entry name" value="SpoA-like"/>
    <property type="match status" value="1"/>
</dbReference>
<keyword evidence="11" id="KW-1185">Reference proteome</keyword>
<keyword evidence="10" id="KW-0969">Cilium</keyword>
<dbReference type="GO" id="GO:0016787">
    <property type="term" value="F:hydrolase activity"/>
    <property type="evidence" value="ECO:0007669"/>
    <property type="project" value="InterPro"/>
</dbReference>
<feature type="compositionally biased region" description="Basic and acidic residues" evidence="7">
    <location>
        <begin position="229"/>
        <end position="241"/>
    </location>
</feature>
<dbReference type="InterPro" id="IPR051469">
    <property type="entry name" value="FliN/MopA/SpaO"/>
</dbReference>
<keyword evidence="10" id="KW-0282">Flagellum</keyword>
<dbReference type="GO" id="GO:0003774">
    <property type="term" value="F:cytoskeletal motor activity"/>
    <property type="evidence" value="ECO:0007669"/>
    <property type="project" value="InterPro"/>
</dbReference>
<sequence>MSDNFLSQEEIDALLNKNNSSEPEPEPEPTDQLDNIQIDIIGEVGNISMSTAATTLSSILNHRVLITTPRVSIVPFKQVIQECTIPKVVANIEFKEGLKGDNFLMVDIGDAAIIADLMMGGDGTNANQELTELEISAVAEAMNQMIGSASTSMATMLNRTIDIFPPDVSVWEDEDSVNHPIKDSDGNICKIAFDLTVEGLIQSEIMQIYTMETVEKITTIMMGDTQETETIKQEEPSKEIIEQQIEEDEIEPEEVRDTPKKEESQQKVVVQKPVFQDLSPEGEKRKAPRNLDLIMDVPLEFSVVLGKSKKTIKEVLSFNNGSVIELNKLADEPLEIYVNGKLIAEGEVVIINENFGVRITNILSKEQRVRNLK</sequence>
<dbReference type="CDD" id="cd17907">
    <property type="entry name" value="FliY_FliN-Y"/>
    <property type="match status" value="1"/>
</dbReference>
<comment type="similarity">
    <text evidence="2">Belongs to the FliN/MopA/SpaO family.</text>
</comment>
<evidence type="ECO:0000256" key="3">
    <source>
        <dbReference type="ARBA" id="ARBA00022475"/>
    </source>
</evidence>
<dbReference type="Proteomes" id="UP000186112">
    <property type="component" value="Unassembled WGS sequence"/>
</dbReference>
<dbReference type="GO" id="GO:0009425">
    <property type="term" value="C:bacterial-type flagellum basal body"/>
    <property type="evidence" value="ECO:0007669"/>
    <property type="project" value="InterPro"/>
</dbReference>
<organism evidence="10 11">
    <name type="scientific">Tissierella creatinophila DSM 6911</name>
    <dbReference type="NCBI Taxonomy" id="1123403"/>
    <lineage>
        <taxon>Bacteria</taxon>
        <taxon>Bacillati</taxon>
        <taxon>Bacillota</taxon>
        <taxon>Tissierellia</taxon>
        <taxon>Tissierellales</taxon>
        <taxon>Tissierellaceae</taxon>
        <taxon>Tissierella</taxon>
    </lineage>
</organism>
<keyword evidence="10" id="KW-0966">Cell projection</keyword>
<accession>A0A1U7M2M4</accession>
<dbReference type="OrthoDB" id="9773459at2"/>
<dbReference type="InterPro" id="IPR036429">
    <property type="entry name" value="SpoA-like_sf"/>
</dbReference>
<evidence type="ECO:0000256" key="7">
    <source>
        <dbReference type="SAM" id="MobiDB-lite"/>
    </source>
</evidence>
<dbReference type="NCBIfam" id="TIGR02480">
    <property type="entry name" value="fliN"/>
    <property type="match status" value="1"/>
</dbReference>
<dbReference type="GO" id="GO:0071973">
    <property type="term" value="P:bacterial-type flagellum-dependent cell motility"/>
    <property type="evidence" value="ECO:0007669"/>
    <property type="project" value="InterPro"/>
</dbReference>
<dbReference type="InterPro" id="IPR001172">
    <property type="entry name" value="FliN_T3SS_HrcQb"/>
</dbReference>
<proteinExistence type="inferred from homology"/>
<evidence type="ECO:0000256" key="4">
    <source>
        <dbReference type="ARBA" id="ARBA00022500"/>
    </source>
</evidence>
<feature type="compositionally biased region" description="Basic and acidic residues" evidence="7">
    <location>
        <begin position="253"/>
        <end position="263"/>
    </location>
</feature>
<feature type="domain" description="CheC-like protein" evidence="9">
    <location>
        <begin position="134"/>
        <end position="169"/>
    </location>
</feature>
<dbReference type="Gene3D" id="3.40.1550.10">
    <property type="entry name" value="CheC-like"/>
    <property type="match status" value="1"/>
</dbReference>
<keyword evidence="3" id="KW-1003">Cell membrane</keyword>
<dbReference type="AlphaFoldDB" id="A0A1U7M2M4"/>
<dbReference type="NCBIfam" id="NF005995">
    <property type="entry name" value="PRK08119.1"/>
    <property type="match status" value="1"/>
</dbReference>
<evidence type="ECO:0000256" key="2">
    <source>
        <dbReference type="ARBA" id="ARBA00009226"/>
    </source>
</evidence>
<dbReference type="GO" id="GO:0006935">
    <property type="term" value="P:chemotaxis"/>
    <property type="evidence" value="ECO:0007669"/>
    <property type="project" value="UniProtKB-KW"/>
</dbReference>
<protein>
    <submittedName>
        <fullName evidence="10">Flagellar motor switch protein FliN</fullName>
    </submittedName>
</protein>
<comment type="caution">
    <text evidence="10">The sequence shown here is derived from an EMBL/GenBank/DDBJ whole genome shotgun (WGS) entry which is preliminary data.</text>
</comment>
<feature type="domain" description="CheC-like protein" evidence="9">
    <location>
        <begin position="37"/>
        <end position="73"/>
    </location>
</feature>
<dbReference type="InterPro" id="IPR007597">
    <property type="entry name" value="CheC"/>
</dbReference>
<gene>
    <name evidence="10" type="primary">fliN</name>
    <name evidence="10" type="ORF">TICRE_25750</name>
</gene>
<dbReference type="SUPFAM" id="SSF103039">
    <property type="entry name" value="CheC-like"/>
    <property type="match status" value="1"/>
</dbReference>
<keyword evidence="5" id="KW-0283">Flagellar rotation</keyword>
<keyword evidence="4" id="KW-0145">Chemotaxis</keyword>
<evidence type="ECO:0000256" key="6">
    <source>
        <dbReference type="ARBA" id="ARBA00023136"/>
    </source>
</evidence>
<comment type="subcellular location">
    <subcellularLocation>
        <location evidence="1">Cell membrane</location>
        <topology evidence="1">Peripheral membrane protein</topology>
        <orientation evidence="1">Cytoplasmic side</orientation>
    </subcellularLocation>
</comment>
<evidence type="ECO:0000313" key="11">
    <source>
        <dbReference type="Proteomes" id="UP000186112"/>
    </source>
</evidence>
<reference evidence="10 11" key="1">
    <citation type="submission" date="2016-02" db="EMBL/GenBank/DDBJ databases">
        <title>Genome sequence of Tissierella creatinophila DSM 6911.</title>
        <authorList>
            <person name="Poehlein A."/>
            <person name="Daniel R."/>
        </authorList>
    </citation>
    <scope>NUCLEOTIDE SEQUENCE [LARGE SCALE GENOMIC DNA]</scope>
    <source>
        <strain evidence="10 11">DSM 6911</strain>
    </source>
</reference>
<evidence type="ECO:0000259" key="8">
    <source>
        <dbReference type="Pfam" id="PF01052"/>
    </source>
</evidence>
<evidence type="ECO:0000259" key="9">
    <source>
        <dbReference type="Pfam" id="PF04509"/>
    </source>
</evidence>
<dbReference type="RefSeq" id="WP_075728717.1">
    <property type="nucleotide sequence ID" value="NZ_LTDM01000066.1"/>
</dbReference>
<feature type="domain" description="Flagellar motor switch protein FliN-like C-terminal" evidence="8">
    <location>
        <begin position="293"/>
        <end position="363"/>
    </location>
</feature>
<dbReference type="GO" id="GO:0005886">
    <property type="term" value="C:plasma membrane"/>
    <property type="evidence" value="ECO:0007669"/>
    <property type="project" value="UniProtKB-SubCell"/>
</dbReference>
<dbReference type="EMBL" id="LTDM01000066">
    <property type="protein sequence ID" value="OLS01536.1"/>
    <property type="molecule type" value="Genomic_DNA"/>
</dbReference>
<evidence type="ECO:0000256" key="1">
    <source>
        <dbReference type="ARBA" id="ARBA00004413"/>
    </source>
</evidence>
<evidence type="ECO:0000256" key="5">
    <source>
        <dbReference type="ARBA" id="ARBA00022779"/>
    </source>
</evidence>
<dbReference type="InterPro" id="IPR001543">
    <property type="entry name" value="FliN-like_C"/>
</dbReference>
<feature type="region of interest" description="Disordered" evidence="7">
    <location>
        <begin position="12"/>
        <end position="32"/>
    </location>
</feature>
<dbReference type="InterPro" id="IPR028976">
    <property type="entry name" value="CheC-like_sf"/>
</dbReference>
<dbReference type="PANTHER" id="PTHR43484:SF1">
    <property type="entry name" value="FLAGELLAR MOTOR SWITCH PROTEIN FLIN"/>
    <property type="match status" value="1"/>
</dbReference>
<dbReference type="InterPro" id="IPR012826">
    <property type="entry name" value="FliN"/>
</dbReference>
<keyword evidence="6" id="KW-0472">Membrane</keyword>
<dbReference type="PANTHER" id="PTHR43484">
    <property type="match status" value="1"/>
</dbReference>
<evidence type="ECO:0000313" key="10">
    <source>
        <dbReference type="EMBL" id="OLS01536.1"/>
    </source>
</evidence>
<dbReference type="PRINTS" id="PR00956">
    <property type="entry name" value="FLGMOTORFLIN"/>
</dbReference>
<dbReference type="SUPFAM" id="SSF101801">
    <property type="entry name" value="Surface presentation of antigens (SPOA)"/>
    <property type="match status" value="1"/>
</dbReference>
<name>A0A1U7M2M4_TISCR</name>
<dbReference type="Pfam" id="PF01052">
    <property type="entry name" value="FliMN_C"/>
    <property type="match status" value="1"/>
</dbReference>
<dbReference type="Pfam" id="PF04509">
    <property type="entry name" value="CheC"/>
    <property type="match status" value="2"/>
</dbReference>
<feature type="region of interest" description="Disordered" evidence="7">
    <location>
        <begin position="227"/>
        <end position="263"/>
    </location>
</feature>